<dbReference type="EMBL" id="BMAT01000948">
    <property type="protein sequence ID" value="GFR76982.1"/>
    <property type="molecule type" value="Genomic_DNA"/>
</dbReference>
<keyword evidence="3" id="KW-1185">Reference proteome</keyword>
<feature type="region of interest" description="Disordered" evidence="1">
    <location>
        <begin position="154"/>
        <end position="187"/>
    </location>
</feature>
<evidence type="ECO:0000313" key="3">
    <source>
        <dbReference type="Proteomes" id="UP000762676"/>
    </source>
</evidence>
<proteinExistence type="predicted"/>
<protein>
    <submittedName>
        <fullName evidence="2">7-cyano-7-deazaguanine tRNA-ribosyltransferase</fullName>
    </submittedName>
</protein>
<dbReference type="PANTHER" id="PTHR10773">
    <property type="entry name" value="DNA-DIRECTED RNA POLYMERASES I, II, AND III SUBUNIT RPABC2"/>
    <property type="match status" value="1"/>
</dbReference>
<feature type="region of interest" description="Disordered" evidence="1">
    <location>
        <begin position="806"/>
        <end position="834"/>
    </location>
</feature>
<name>A0AAV4FUQ0_9GAST</name>
<feature type="region of interest" description="Disordered" evidence="1">
    <location>
        <begin position="1"/>
        <end position="36"/>
    </location>
</feature>
<accession>A0AAV4FUQ0</accession>
<feature type="compositionally biased region" description="Basic and acidic residues" evidence="1">
    <location>
        <begin position="815"/>
        <end position="827"/>
    </location>
</feature>
<organism evidence="2 3">
    <name type="scientific">Elysia marginata</name>
    <dbReference type="NCBI Taxonomy" id="1093978"/>
    <lineage>
        <taxon>Eukaryota</taxon>
        <taxon>Metazoa</taxon>
        <taxon>Spiralia</taxon>
        <taxon>Lophotrochozoa</taxon>
        <taxon>Mollusca</taxon>
        <taxon>Gastropoda</taxon>
        <taxon>Heterobranchia</taxon>
        <taxon>Euthyneura</taxon>
        <taxon>Panpulmonata</taxon>
        <taxon>Sacoglossa</taxon>
        <taxon>Placobranchoidea</taxon>
        <taxon>Plakobranchidae</taxon>
        <taxon>Elysia</taxon>
    </lineage>
</organism>
<dbReference type="AlphaFoldDB" id="A0AAV4FUQ0"/>
<comment type="caution">
    <text evidence="2">The sequence shown here is derived from an EMBL/GenBank/DDBJ whole genome shotgun (WGS) entry which is preliminary data.</text>
</comment>
<reference evidence="2 3" key="1">
    <citation type="journal article" date="2021" name="Elife">
        <title>Chloroplast acquisition without the gene transfer in kleptoplastic sea slugs, Plakobranchus ocellatus.</title>
        <authorList>
            <person name="Maeda T."/>
            <person name="Takahashi S."/>
            <person name="Yoshida T."/>
            <person name="Shimamura S."/>
            <person name="Takaki Y."/>
            <person name="Nagai Y."/>
            <person name="Toyoda A."/>
            <person name="Suzuki Y."/>
            <person name="Arimoto A."/>
            <person name="Ishii H."/>
            <person name="Satoh N."/>
            <person name="Nishiyama T."/>
            <person name="Hasebe M."/>
            <person name="Maruyama T."/>
            <person name="Minagawa J."/>
            <person name="Obokata J."/>
            <person name="Shigenobu S."/>
        </authorList>
    </citation>
    <scope>NUCLEOTIDE SEQUENCE [LARGE SCALE GENOMIC DNA]</scope>
</reference>
<sequence length="1060" mass="121547">MHTVGVGERPVRRIKSKESLQPVAHEKVEGQKNSETESRFLLKDAFENNQCTHNSRSRKDSKLLFPRSVSKKGTCGLNKIKSKYISKSKLIERNNWRKDRDCKKKEENTDDYCVLISEKVVDASDDEYEYVYICIKRKKKIQCNEGKSKPVQGIFTEDNPFNKEGKGKKHSLASADETASNDSYDIDSENDEDLNRCKERTCKKASGEQKRHINANFDGNNVFITASKKDQITSECGKSDDVSFNTSRMEKCEDINLKQNRKEIAVNSSRTYGYKKDLKLSCERAKLILTRIKNKRLKNLKSHLEKRTEKKGRNLTKAKKQPSKLLYPPCDDSCKLQCKYKVSEEARQSIFKEFWNLNTMSEQRKYITRYVKKLYKPVCACVIANHPRKRRGYSISWTFTAEGIQVKVCKAFFMYALQVSDNIVYKALLDADKTERNRELTVQPCKHFTKTNIIPSDNKSASNYKVLPVESTCQSKQSCTDHAEIQATKNCLENVLVTRHKNSSLSQETGAKDFVVCANLQDEEKMNVILNAKKNNPKTSNTVSSDMVSVNNSNFQQTDTTQQWHGNSLSDRCSELYPTSEAMGFPSSFTSINKQYFNHHTPSQGILEYPRHNLKANCQIQNDKSHEGRCYAELEVFRGHISSALQHTFSDRTEYSEVEMLHRNTIVDTYQGWSTSNPNVMDSFPQISQMQNPSNQAPAKSVDNNPSYRNWGVQSNLDTLEGNTVTKSQNPLPQENPLPCTNVQFNHANEQEMFQYTPDLWHDYGCNNLGSDTCSTQTKNVFIKKPREKHCDEQVLMSDSLKSTQKEISPYVSRESSKTKHQKEACKKKGSVSKRKLAQQARMEEISKKHVKRGCLDTNCKRKCGEKIPQEAREKLLKDFWGLKSIAQRRQFMLPMLKKLPKKTCSGADSRRSCTIDWMVPYNGEMHVVCKKFFLHTFDIGEKFMKGVLDRKQENITLEDMRGKRPVNVTAHQAAEAYIKSHCVQKTMICQVCVKSFMSWCFDSEPGAEDSQSRSQMHKLYEKKCHSEGLTPISRGTFLKLCTQKFNILGGKVCDLCSGR</sequence>
<evidence type="ECO:0000256" key="1">
    <source>
        <dbReference type="SAM" id="MobiDB-lite"/>
    </source>
</evidence>
<feature type="compositionally biased region" description="Basic and acidic residues" evidence="1">
    <location>
        <begin position="24"/>
        <end position="36"/>
    </location>
</feature>
<dbReference type="PANTHER" id="PTHR10773:SF19">
    <property type="match status" value="1"/>
</dbReference>
<dbReference type="Proteomes" id="UP000762676">
    <property type="component" value="Unassembled WGS sequence"/>
</dbReference>
<gene>
    <name evidence="2" type="ORF">ElyMa_000497300</name>
</gene>
<evidence type="ECO:0000313" key="2">
    <source>
        <dbReference type="EMBL" id="GFR76982.1"/>
    </source>
</evidence>